<reference evidence="2 3" key="1">
    <citation type="submission" date="2020-11" db="EMBL/GenBank/DDBJ databases">
        <authorList>
            <person name="Kim M.K."/>
        </authorList>
    </citation>
    <scope>NUCLEOTIDE SEQUENCE [LARGE SCALE GENOMIC DNA]</scope>
    <source>
        <strain evidence="2 3">BT662</strain>
    </source>
</reference>
<dbReference type="Pfam" id="PF01755">
    <property type="entry name" value="Glyco_transf_25"/>
    <property type="match status" value="1"/>
</dbReference>
<proteinExistence type="predicted"/>
<protein>
    <submittedName>
        <fullName evidence="2">Glycosyltransferase family 25 protein</fullName>
    </submittedName>
</protein>
<name>A0ABS0I5F5_9BACT</name>
<accession>A0ABS0I5F5</accession>
<dbReference type="EMBL" id="JADQDM010000006">
    <property type="protein sequence ID" value="MBF9222124.1"/>
    <property type="molecule type" value="Genomic_DNA"/>
</dbReference>
<gene>
    <name evidence="2" type="ORF">I2H31_13530</name>
</gene>
<dbReference type="Proteomes" id="UP000618931">
    <property type="component" value="Unassembled WGS sequence"/>
</dbReference>
<dbReference type="RefSeq" id="WP_196293573.1">
    <property type="nucleotide sequence ID" value="NZ_JADQDM010000006.1"/>
</dbReference>
<feature type="domain" description="Glycosyl transferase family 25" evidence="1">
    <location>
        <begin position="2"/>
        <end position="170"/>
    </location>
</feature>
<evidence type="ECO:0000313" key="3">
    <source>
        <dbReference type="Proteomes" id="UP000618931"/>
    </source>
</evidence>
<organism evidence="2 3">
    <name type="scientific">Hymenobacter ruricola</name>
    <dbReference type="NCBI Taxonomy" id="2791023"/>
    <lineage>
        <taxon>Bacteria</taxon>
        <taxon>Pseudomonadati</taxon>
        <taxon>Bacteroidota</taxon>
        <taxon>Cytophagia</taxon>
        <taxon>Cytophagales</taxon>
        <taxon>Hymenobacteraceae</taxon>
        <taxon>Hymenobacter</taxon>
    </lineage>
</organism>
<dbReference type="CDD" id="cd06532">
    <property type="entry name" value="Glyco_transf_25"/>
    <property type="match status" value="1"/>
</dbReference>
<sequence>MKIFVINLARSTERRAFMEKQLGDQNLTAEFVAAVDGRTLTATDLATVCDEEALRPHPYWRTPGMVGCVLSHHAICQRMVADNIPVALVLEDDAKLSPQLAVALPMLVDKLVSGEIQLLFAQANNEVLLRPEAKLKGTSSQLCSPNDYGPLHSSLGYIISLEAAKLLSEKRLPMRVGADSWAALQADTGLAQLRLTYPFLVEPANFKSQIDYLPQTSLVGRISEWVERYRVFPLHNMLMWRRKLLSKQRQNFQLVK</sequence>
<evidence type="ECO:0000313" key="2">
    <source>
        <dbReference type="EMBL" id="MBF9222124.1"/>
    </source>
</evidence>
<keyword evidence="3" id="KW-1185">Reference proteome</keyword>
<comment type="caution">
    <text evidence="2">The sequence shown here is derived from an EMBL/GenBank/DDBJ whole genome shotgun (WGS) entry which is preliminary data.</text>
</comment>
<dbReference type="InterPro" id="IPR002654">
    <property type="entry name" value="Glyco_trans_25"/>
</dbReference>
<evidence type="ECO:0000259" key="1">
    <source>
        <dbReference type="Pfam" id="PF01755"/>
    </source>
</evidence>